<feature type="region of interest" description="Disordered" evidence="1">
    <location>
        <begin position="29"/>
        <end position="115"/>
    </location>
</feature>
<evidence type="ECO:0000256" key="2">
    <source>
        <dbReference type="SAM" id="Phobius"/>
    </source>
</evidence>
<reference evidence="3 4" key="1">
    <citation type="journal article" date="2017" name="Water Res.">
        <title>Discovery and metagenomic analysis of an anammox bacterial enrichment related to Candidatus "Brocadia caroliniensis" in a full-scale glycerol-fed nitritation-denitritation separate centrate treatment process.</title>
        <authorList>
            <person name="Park H."/>
            <person name="Brotto A.C."/>
            <person name="van Loosdrecht M.C."/>
            <person name="Chandran K."/>
        </authorList>
    </citation>
    <scope>NUCLEOTIDE SEQUENCE [LARGE SCALE GENOMIC DNA]</scope>
    <source>
        <strain evidence="3">26THWARD</strain>
    </source>
</reference>
<evidence type="ECO:0000256" key="1">
    <source>
        <dbReference type="SAM" id="MobiDB-lite"/>
    </source>
</evidence>
<protein>
    <submittedName>
        <fullName evidence="3">Uncharacterized protein</fullName>
    </submittedName>
</protein>
<comment type="caution">
    <text evidence="3">The sequence shown here is derived from an EMBL/GenBank/DDBJ whole genome shotgun (WGS) entry which is preliminary data.</text>
</comment>
<dbReference type="EMBL" id="AYTS01000076">
    <property type="protein sequence ID" value="OOP56526.1"/>
    <property type="molecule type" value="Genomic_DNA"/>
</dbReference>
<gene>
    <name evidence="3" type="ORF">AYP45_08565</name>
</gene>
<keyword evidence="2" id="KW-1133">Transmembrane helix</keyword>
<keyword evidence="2" id="KW-0472">Membrane</keyword>
<accession>A0A1V4ATW9</accession>
<evidence type="ECO:0000313" key="4">
    <source>
        <dbReference type="Proteomes" id="UP000189681"/>
    </source>
</evidence>
<dbReference type="Proteomes" id="UP000189681">
    <property type="component" value="Unassembled WGS sequence"/>
</dbReference>
<feature type="compositionally biased region" description="Basic and acidic residues" evidence="1">
    <location>
        <begin position="95"/>
        <end position="105"/>
    </location>
</feature>
<feature type="transmembrane region" description="Helical" evidence="2">
    <location>
        <begin position="159"/>
        <end position="177"/>
    </location>
</feature>
<dbReference type="AlphaFoldDB" id="A0A1V4ATW9"/>
<proteinExistence type="predicted"/>
<evidence type="ECO:0000313" key="3">
    <source>
        <dbReference type="EMBL" id="OOP56526.1"/>
    </source>
</evidence>
<sequence>MGKDSALGHDPLNWMKVVQESKKSVALGNVNAVDQNTTKSGQPSNPQITEKLQTPSPAKDDKPPPVQKQAQPADTREDRTDSASAPKQKVVIGRLYEKPSAEKTKPIPATEDASKESRAYVAPTIPLSIPTSMRVPPIQKNEPVIHRVPFSVPVERTTTYIIIAYTALLLILGYFVYNDLSKRTGRIEARLFAVEKALRSK</sequence>
<feature type="compositionally biased region" description="Polar residues" evidence="1">
    <location>
        <begin position="32"/>
        <end position="56"/>
    </location>
</feature>
<keyword evidence="2" id="KW-0812">Transmembrane</keyword>
<organism evidence="3 4">
    <name type="scientific">Candidatus Brocadia carolinensis</name>
    <dbReference type="NCBI Taxonomy" id="1004156"/>
    <lineage>
        <taxon>Bacteria</taxon>
        <taxon>Pseudomonadati</taxon>
        <taxon>Planctomycetota</taxon>
        <taxon>Candidatus Brocadiia</taxon>
        <taxon>Candidatus Brocadiales</taxon>
        <taxon>Candidatus Brocadiaceae</taxon>
        <taxon>Candidatus Brocadia</taxon>
    </lineage>
</organism>
<name>A0A1V4ATW9_9BACT</name>